<dbReference type="InterPro" id="IPR001730">
    <property type="entry name" value="Potyv_NIa-pro_dom"/>
</dbReference>
<dbReference type="PANTHER" id="PTHR15665">
    <property type="entry name" value="ASTEROID PROTEIN"/>
    <property type="match status" value="1"/>
</dbReference>
<accession>A0A0C3SCV7</accession>
<dbReference type="STRING" id="745531.A0A0C3SCV7"/>
<proteinExistence type="inferred from homology"/>
<name>A0A0C3SCV7_PHLG1</name>
<keyword evidence="5" id="KW-1185">Reference proteome</keyword>
<comment type="similarity">
    <text evidence="1">Belongs to the asteroid family.</text>
</comment>
<dbReference type="HOGENOM" id="CLU_314230_0_0_1"/>
<dbReference type="InterPro" id="IPR029060">
    <property type="entry name" value="PIN-like_dom_sf"/>
</dbReference>
<evidence type="ECO:0000256" key="2">
    <source>
        <dbReference type="SAM" id="MobiDB-lite"/>
    </source>
</evidence>
<feature type="region of interest" description="Disordered" evidence="2">
    <location>
        <begin position="816"/>
        <end position="857"/>
    </location>
</feature>
<evidence type="ECO:0000313" key="4">
    <source>
        <dbReference type="EMBL" id="KIP11257.1"/>
    </source>
</evidence>
<dbReference type="PROSITE" id="PS51436">
    <property type="entry name" value="POTYVIRUS_NIA_PRO"/>
    <property type="match status" value="1"/>
</dbReference>
<dbReference type="Proteomes" id="UP000053257">
    <property type="component" value="Unassembled WGS sequence"/>
</dbReference>
<gene>
    <name evidence="4" type="ORF">PHLGIDRAFT_83689</name>
</gene>
<evidence type="ECO:0000313" key="5">
    <source>
        <dbReference type="Proteomes" id="UP000053257"/>
    </source>
</evidence>
<dbReference type="GO" id="GO:0006508">
    <property type="term" value="P:proteolysis"/>
    <property type="evidence" value="ECO:0007669"/>
    <property type="project" value="InterPro"/>
</dbReference>
<dbReference type="SUPFAM" id="SSF88723">
    <property type="entry name" value="PIN domain-like"/>
    <property type="match status" value="1"/>
</dbReference>
<sequence>MGVHGLTTYISENSAAIAKTLQFASDINKDEPTTFVVDAWSFIYEVISWAGLPWVYGGEYDQFSEIVARVVKSWLGVGLRLYFVFDGPYPEIKFPTIISRVNKSTIQPSHLFFRTSVASRSTPRFLRESMMLPPGMYDACVGTLQKLARSAKPSQVLELHFADEEGDPYAVELAARLGGYVVGKDSDFVILNAEGYQGYVPLDLMVWSSLSSADNDVQDAEDDGFQTVVNSKAKKKANFAQGTSPRGIIPPEDDDGAGLQLTAITYSPASLSQHLQLPISLLPLLGALVGNDFTGAKDPSFSTTSQHTNLQWLFFERSLTLTQRIQRVANTLRGILTAALTPGASGKKQKNAVHSVMELIERAVHALIVRNLDTMASGEVVRVVERVVEATLQYAIPRYEGAVLGPEGMWADGVCALHDAQSCPLMRYISQPLNQDSLRQLETEKQEATRDRVRALYVAAYRAGRLDPHTLDVLHSGTFWYRQFLENPDLENVAKSIARPIQLWIYALLDDTLGLPSGSDVKQDKPEKSIDDEEDGGDEEDEDVLIDVVEYSDEDEVADPLAPLRGALQQLGGSDESTLDGRASEIHASVLSSSASQKAPIKIVEEYVRRGTRLAAEDIAVIPLSRLFSSLPDGVDQVHLTEGTPIQLKPSTERLTFLLRILRSDYHLLRSLPAEQRTAALALRWTAYQLQARAGEREGDKVREKERWTKQEAQAFLASFSFYSPAGSLEAEAIDPVPIVDRHVQLVAQVSVALDCVVRLSQVLLLDEELPSPVLRFSGQRFHAYLTRSRVYKPNTVPDRLWHACLEGLDHAFAEPAGKKKKQNRETGANKVTQTGKKSKSQGSFGGKFGLLADVDA</sequence>
<dbReference type="OrthoDB" id="25987at2759"/>
<evidence type="ECO:0000256" key="1">
    <source>
        <dbReference type="ARBA" id="ARBA00007398"/>
    </source>
</evidence>
<organism evidence="4 5">
    <name type="scientific">Phlebiopsis gigantea (strain 11061_1 CR5-6)</name>
    <name type="common">White-rot fungus</name>
    <name type="synonym">Peniophora gigantea</name>
    <dbReference type="NCBI Taxonomy" id="745531"/>
    <lineage>
        <taxon>Eukaryota</taxon>
        <taxon>Fungi</taxon>
        <taxon>Dikarya</taxon>
        <taxon>Basidiomycota</taxon>
        <taxon>Agaricomycotina</taxon>
        <taxon>Agaricomycetes</taxon>
        <taxon>Polyporales</taxon>
        <taxon>Phanerochaetaceae</taxon>
        <taxon>Phlebiopsis</taxon>
    </lineage>
</organism>
<reference evidence="4 5" key="1">
    <citation type="journal article" date="2014" name="PLoS Genet.">
        <title>Analysis of the Phlebiopsis gigantea genome, transcriptome and secretome provides insight into its pioneer colonization strategies of wood.</title>
        <authorList>
            <person name="Hori C."/>
            <person name="Ishida T."/>
            <person name="Igarashi K."/>
            <person name="Samejima M."/>
            <person name="Suzuki H."/>
            <person name="Master E."/>
            <person name="Ferreira P."/>
            <person name="Ruiz-Duenas F.J."/>
            <person name="Held B."/>
            <person name="Canessa P."/>
            <person name="Larrondo L.F."/>
            <person name="Schmoll M."/>
            <person name="Druzhinina I.S."/>
            <person name="Kubicek C.P."/>
            <person name="Gaskell J.A."/>
            <person name="Kersten P."/>
            <person name="St John F."/>
            <person name="Glasner J."/>
            <person name="Sabat G."/>
            <person name="Splinter BonDurant S."/>
            <person name="Syed K."/>
            <person name="Yadav J."/>
            <person name="Mgbeahuruike A.C."/>
            <person name="Kovalchuk A."/>
            <person name="Asiegbu F.O."/>
            <person name="Lackner G."/>
            <person name="Hoffmeister D."/>
            <person name="Rencoret J."/>
            <person name="Gutierrez A."/>
            <person name="Sun H."/>
            <person name="Lindquist E."/>
            <person name="Barry K."/>
            <person name="Riley R."/>
            <person name="Grigoriev I.V."/>
            <person name="Henrissat B."/>
            <person name="Kues U."/>
            <person name="Berka R.M."/>
            <person name="Martinez A.T."/>
            <person name="Covert S.F."/>
            <person name="Blanchette R.A."/>
            <person name="Cullen D."/>
        </authorList>
    </citation>
    <scope>NUCLEOTIDE SEQUENCE [LARGE SCALE GENOMIC DNA]</scope>
    <source>
        <strain evidence="4 5">11061_1 CR5-6</strain>
    </source>
</reference>
<evidence type="ECO:0000259" key="3">
    <source>
        <dbReference type="PROSITE" id="PS51436"/>
    </source>
</evidence>
<dbReference type="PANTHER" id="PTHR15665:SF1">
    <property type="entry name" value="PROTEIN ASTEROID HOMOLOG 1"/>
    <property type="match status" value="1"/>
</dbReference>
<feature type="domain" description="Peptidase C4" evidence="3">
    <location>
        <begin position="1"/>
        <end position="56"/>
    </location>
</feature>
<dbReference type="EMBL" id="KN840447">
    <property type="protein sequence ID" value="KIP11257.1"/>
    <property type="molecule type" value="Genomic_DNA"/>
</dbReference>
<feature type="region of interest" description="Disordered" evidence="2">
    <location>
        <begin position="516"/>
        <end position="542"/>
    </location>
</feature>
<dbReference type="AlphaFoldDB" id="A0A0C3SCV7"/>
<dbReference type="GO" id="GO:0008234">
    <property type="term" value="F:cysteine-type peptidase activity"/>
    <property type="evidence" value="ECO:0007669"/>
    <property type="project" value="InterPro"/>
</dbReference>
<feature type="compositionally biased region" description="Acidic residues" evidence="2">
    <location>
        <begin position="530"/>
        <end position="542"/>
    </location>
</feature>
<dbReference type="InterPro" id="IPR026832">
    <property type="entry name" value="Asteroid"/>
</dbReference>
<dbReference type="Gene3D" id="3.40.50.1010">
    <property type="entry name" value="5'-nuclease"/>
    <property type="match status" value="1"/>
</dbReference>
<protein>
    <recommendedName>
        <fullName evidence="3">Peptidase C4 domain-containing protein</fullName>
    </recommendedName>
</protein>